<sequence>MQGQSLKHRVAPNDRCLIETIHRRSHRVVHDILEKVFLVSAANNKQDQEKQREEEVEIEPQYYSSCDRITSCEALTANF</sequence>
<organism evidence="1 2">
    <name type="scientific">Vespula maculifrons</name>
    <name type="common">Eastern yellow jacket</name>
    <name type="synonym">Wasp</name>
    <dbReference type="NCBI Taxonomy" id="7453"/>
    <lineage>
        <taxon>Eukaryota</taxon>
        <taxon>Metazoa</taxon>
        <taxon>Ecdysozoa</taxon>
        <taxon>Arthropoda</taxon>
        <taxon>Hexapoda</taxon>
        <taxon>Insecta</taxon>
        <taxon>Pterygota</taxon>
        <taxon>Neoptera</taxon>
        <taxon>Endopterygota</taxon>
        <taxon>Hymenoptera</taxon>
        <taxon>Apocrita</taxon>
        <taxon>Aculeata</taxon>
        <taxon>Vespoidea</taxon>
        <taxon>Vespidae</taxon>
        <taxon>Vespinae</taxon>
        <taxon>Vespula</taxon>
    </lineage>
</organism>
<dbReference type="EMBL" id="JAYRBN010000025">
    <property type="protein sequence ID" value="KAL2750097.1"/>
    <property type="molecule type" value="Genomic_DNA"/>
</dbReference>
<dbReference type="Proteomes" id="UP001607303">
    <property type="component" value="Unassembled WGS sequence"/>
</dbReference>
<dbReference type="AlphaFoldDB" id="A0ABD2CY98"/>
<protein>
    <submittedName>
        <fullName evidence="1">Uncharacterized protein</fullName>
    </submittedName>
</protein>
<accession>A0ABD2CY98</accession>
<evidence type="ECO:0000313" key="2">
    <source>
        <dbReference type="Proteomes" id="UP001607303"/>
    </source>
</evidence>
<comment type="caution">
    <text evidence="1">The sequence shown here is derived from an EMBL/GenBank/DDBJ whole genome shotgun (WGS) entry which is preliminary data.</text>
</comment>
<evidence type="ECO:0000313" key="1">
    <source>
        <dbReference type="EMBL" id="KAL2750097.1"/>
    </source>
</evidence>
<keyword evidence="2" id="KW-1185">Reference proteome</keyword>
<gene>
    <name evidence="1" type="ORF">V1477_001593</name>
</gene>
<name>A0ABD2CY98_VESMC</name>
<proteinExistence type="predicted"/>
<reference evidence="1 2" key="1">
    <citation type="journal article" date="2024" name="Ann. Entomol. Soc. Am.">
        <title>Genomic analyses of the southern and eastern yellowjacket wasps (Hymenoptera: Vespidae) reveal evolutionary signatures of social life.</title>
        <authorList>
            <person name="Catto M.A."/>
            <person name="Caine P.B."/>
            <person name="Orr S.E."/>
            <person name="Hunt B.G."/>
            <person name="Goodisman M.A.D."/>
        </authorList>
    </citation>
    <scope>NUCLEOTIDE SEQUENCE [LARGE SCALE GENOMIC DNA]</scope>
    <source>
        <strain evidence="1">232</strain>
        <tissue evidence="1">Head and thorax</tissue>
    </source>
</reference>